<dbReference type="SMART" id="SM00033">
    <property type="entry name" value="CH"/>
    <property type="match status" value="1"/>
</dbReference>
<evidence type="ECO:0000256" key="12">
    <source>
        <dbReference type="SAM" id="MobiDB-lite"/>
    </source>
</evidence>
<reference evidence="14 15" key="1">
    <citation type="journal article" date="2017" name="PLoS Biol.">
        <title>The sea cucumber genome provides insights into morphological evolution and visceral regeneration.</title>
        <authorList>
            <person name="Zhang X."/>
            <person name="Sun L."/>
            <person name="Yuan J."/>
            <person name="Sun Y."/>
            <person name="Gao Y."/>
            <person name="Zhang L."/>
            <person name="Li S."/>
            <person name="Dai H."/>
            <person name="Hamel J.F."/>
            <person name="Liu C."/>
            <person name="Yu Y."/>
            <person name="Liu S."/>
            <person name="Lin W."/>
            <person name="Guo K."/>
            <person name="Jin S."/>
            <person name="Xu P."/>
            <person name="Storey K.B."/>
            <person name="Huan P."/>
            <person name="Zhang T."/>
            <person name="Zhou Y."/>
            <person name="Zhang J."/>
            <person name="Lin C."/>
            <person name="Li X."/>
            <person name="Xing L."/>
            <person name="Huo D."/>
            <person name="Sun M."/>
            <person name="Wang L."/>
            <person name="Mercier A."/>
            <person name="Li F."/>
            <person name="Yang H."/>
            <person name="Xiang J."/>
        </authorList>
    </citation>
    <scope>NUCLEOTIDE SEQUENCE [LARGE SCALE GENOMIC DNA]</scope>
    <source>
        <strain evidence="14">Shaxun</strain>
        <tissue evidence="14">Muscle</tissue>
    </source>
</reference>
<dbReference type="AlphaFoldDB" id="A0A2G8K6J3"/>
<evidence type="ECO:0000256" key="7">
    <source>
        <dbReference type="ARBA" id="ARBA00022776"/>
    </source>
</evidence>
<keyword evidence="4" id="KW-0597">Phosphoprotein</keyword>
<evidence type="ECO:0000256" key="8">
    <source>
        <dbReference type="ARBA" id="ARBA00022860"/>
    </source>
</evidence>
<evidence type="ECO:0000256" key="10">
    <source>
        <dbReference type="ARBA" id="ARBA00023242"/>
    </source>
</evidence>
<dbReference type="PANTHER" id="PTHR22706:SF1">
    <property type="entry name" value="ASSEMBLY FACTOR FOR SPINDLE MICROTUBULES"/>
    <property type="match status" value="1"/>
</dbReference>
<comment type="subcellular location">
    <subcellularLocation>
        <location evidence="2">Cytoplasm</location>
    </subcellularLocation>
    <subcellularLocation>
        <location evidence="1">Nucleus</location>
    </subcellularLocation>
</comment>
<feature type="compositionally biased region" description="Gly residues" evidence="12">
    <location>
        <begin position="7"/>
        <end position="20"/>
    </location>
</feature>
<dbReference type="Pfam" id="PF00307">
    <property type="entry name" value="CH"/>
    <property type="match status" value="1"/>
</dbReference>
<dbReference type="GO" id="GO:0005737">
    <property type="term" value="C:cytoplasm"/>
    <property type="evidence" value="ECO:0007669"/>
    <property type="project" value="UniProtKB-SubCell"/>
</dbReference>
<keyword evidence="10" id="KW-0539">Nucleus</keyword>
<dbReference type="EMBL" id="MRZV01000840">
    <property type="protein sequence ID" value="PIK43592.1"/>
    <property type="molecule type" value="Genomic_DNA"/>
</dbReference>
<keyword evidence="5" id="KW-0132">Cell division</keyword>
<comment type="caution">
    <text evidence="14">The sequence shown here is derived from an EMBL/GenBank/DDBJ whole genome shotgun (WGS) entry which is preliminary data.</text>
</comment>
<evidence type="ECO:0000256" key="9">
    <source>
        <dbReference type="ARBA" id="ARBA00023054"/>
    </source>
</evidence>
<dbReference type="GO" id="GO:0051295">
    <property type="term" value="P:establishment of meiotic spindle localization"/>
    <property type="evidence" value="ECO:0007669"/>
    <property type="project" value="TreeGrafter"/>
</dbReference>
<dbReference type="FunFam" id="1.10.418.10:FF:000051">
    <property type="entry name" value="Abnormal spindle-like microcephaly-associated protein homolog"/>
    <property type="match status" value="1"/>
</dbReference>
<dbReference type="GO" id="GO:0007051">
    <property type="term" value="P:spindle organization"/>
    <property type="evidence" value="ECO:0007669"/>
    <property type="project" value="TreeGrafter"/>
</dbReference>
<gene>
    <name evidence="14" type="ORF">BSL78_19564</name>
</gene>
<organism evidence="14 15">
    <name type="scientific">Stichopus japonicus</name>
    <name type="common">Sea cucumber</name>
    <dbReference type="NCBI Taxonomy" id="307972"/>
    <lineage>
        <taxon>Eukaryota</taxon>
        <taxon>Metazoa</taxon>
        <taxon>Echinodermata</taxon>
        <taxon>Eleutherozoa</taxon>
        <taxon>Echinozoa</taxon>
        <taxon>Holothuroidea</taxon>
        <taxon>Aspidochirotacea</taxon>
        <taxon>Aspidochirotida</taxon>
        <taxon>Stichopodidae</taxon>
        <taxon>Apostichopus</taxon>
    </lineage>
</organism>
<evidence type="ECO:0000256" key="3">
    <source>
        <dbReference type="ARBA" id="ARBA00022490"/>
    </source>
</evidence>
<keyword evidence="8" id="KW-0112">Calmodulin-binding</keyword>
<keyword evidence="15" id="KW-1185">Reference proteome</keyword>
<evidence type="ECO:0000313" key="15">
    <source>
        <dbReference type="Proteomes" id="UP000230750"/>
    </source>
</evidence>
<feature type="compositionally biased region" description="Polar residues" evidence="12">
    <location>
        <begin position="227"/>
        <end position="237"/>
    </location>
</feature>
<evidence type="ECO:0000256" key="5">
    <source>
        <dbReference type="ARBA" id="ARBA00022618"/>
    </source>
</evidence>
<keyword evidence="11" id="KW-0131">Cell cycle</keyword>
<evidence type="ECO:0000256" key="4">
    <source>
        <dbReference type="ARBA" id="ARBA00022553"/>
    </source>
</evidence>
<keyword evidence="9" id="KW-0175">Coiled coil</keyword>
<dbReference type="InterPro" id="IPR001715">
    <property type="entry name" value="CH_dom"/>
</dbReference>
<dbReference type="GO" id="GO:0005634">
    <property type="term" value="C:nucleus"/>
    <property type="evidence" value="ECO:0007669"/>
    <property type="project" value="UniProtKB-SubCell"/>
</dbReference>
<accession>A0A2G8K6J3</accession>
<name>A0A2G8K6J3_STIJA</name>
<dbReference type="GO" id="GO:0000922">
    <property type="term" value="C:spindle pole"/>
    <property type="evidence" value="ECO:0007669"/>
    <property type="project" value="TreeGrafter"/>
</dbReference>
<keyword evidence="6" id="KW-0677">Repeat</keyword>
<feature type="region of interest" description="Disordered" evidence="12">
    <location>
        <begin position="122"/>
        <end position="279"/>
    </location>
</feature>
<dbReference type="SUPFAM" id="SSF47576">
    <property type="entry name" value="Calponin-homology domain, CH-domain"/>
    <property type="match status" value="1"/>
</dbReference>
<protein>
    <submittedName>
        <fullName evidence="14">Putative abnormal spindle-like microcephaly-associated protein-like isoform X1</fullName>
    </submittedName>
</protein>
<dbReference type="GO" id="GO:0005516">
    <property type="term" value="F:calmodulin binding"/>
    <property type="evidence" value="ECO:0007669"/>
    <property type="project" value="UniProtKB-KW"/>
</dbReference>
<dbReference type="InterPro" id="IPR036872">
    <property type="entry name" value="CH_dom_sf"/>
</dbReference>
<dbReference type="Gene3D" id="1.10.418.10">
    <property type="entry name" value="Calponin-like domain"/>
    <property type="match status" value="1"/>
</dbReference>
<dbReference type="PROSITE" id="PS50021">
    <property type="entry name" value="CH"/>
    <property type="match status" value="1"/>
</dbReference>
<feature type="compositionally biased region" description="Basic and acidic residues" evidence="12">
    <location>
        <begin position="160"/>
        <end position="192"/>
    </location>
</feature>
<feature type="domain" description="Calponin-homology (CH)" evidence="13">
    <location>
        <begin position="540"/>
        <end position="672"/>
    </location>
</feature>
<keyword evidence="7" id="KW-0498">Mitosis</keyword>
<proteinExistence type="predicted"/>
<evidence type="ECO:0000313" key="14">
    <source>
        <dbReference type="EMBL" id="PIK43592.1"/>
    </source>
</evidence>
<dbReference type="GO" id="GO:0051301">
    <property type="term" value="P:cell division"/>
    <property type="evidence" value="ECO:0007669"/>
    <property type="project" value="UniProtKB-KW"/>
</dbReference>
<evidence type="ECO:0000256" key="6">
    <source>
        <dbReference type="ARBA" id="ARBA00022737"/>
    </source>
</evidence>
<feature type="region of interest" description="Disordered" evidence="12">
    <location>
        <begin position="1"/>
        <end position="63"/>
    </location>
</feature>
<dbReference type="PANTHER" id="PTHR22706">
    <property type="entry name" value="ASSEMBLY FACTOR FOR SPINDLE MICROTUBULES"/>
    <property type="match status" value="1"/>
</dbReference>
<evidence type="ECO:0000256" key="2">
    <source>
        <dbReference type="ARBA" id="ARBA00004496"/>
    </source>
</evidence>
<dbReference type="Proteomes" id="UP000230750">
    <property type="component" value="Unassembled WGS sequence"/>
</dbReference>
<dbReference type="OrthoDB" id="2148418at2759"/>
<keyword evidence="3" id="KW-0963">Cytoplasm</keyword>
<evidence type="ECO:0000256" key="11">
    <source>
        <dbReference type="ARBA" id="ARBA00023306"/>
    </source>
</evidence>
<dbReference type="CDD" id="cd21223">
    <property type="entry name" value="CH_ASPM_rpt1"/>
    <property type="match status" value="1"/>
</dbReference>
<dbReference type="GO" id="GO:0000278">
    <property type="term" value="P:mitotic cell cycle"/>
    <property type="evidence" value="ECO:0007669"/>
    <property type="project" value="TreeGrafter"/>
</dbReference>
<dbReference type="InterPro" id="IPR051185">
    <property type="entry name" value="ASPM"/>
</dbReference>
<evidence type="ECO:0000259" key="13">
    <source>
        <dbReference type="PROSITE" id="PS50021"/>
    </source>
</evidence>
<dbReference type="STRING" id="307972.A0A2G8K6J3"/>
<feature type="compositionally biased region" description="Basic and acidic residues" evidence="12">
    <location>
        <begin position="199"/>
        <end position="213"/>
    </location>
</feature>
<sequence length="724" mass="80355">MDEDVDIGGGGGGGGGGGIGQDLMEDDILNEFRGAESKVEEEEDENVRPVRVEEGDEEESDVVKAETVEDTVVGIETLSTESEVMESTDSCDVYHGVEGMKGIVNELSGGKLEVIESAERIGENHSEDEAGDTVRASSYSPTDGEVESASPLEDATLDVDESKITDDDVGVRGQHHETTILDKVPAREEEKQGLMFISLDHDTSSRSKKRTSDPDDTGVTAVKKPKTSNSSGTTANKPNKGRKSGSLSLNRTVALRRAAAMNSSVTGGSRTKPKTRKAMKGVPMAKLNLLKPGKTALPRHPMPFAAKNMFYDERWIDKQERGFVQWLNYILTPEEEGALNPTIKGKKIEASALAVSSSSTTIKPAPTKEVLSMRAYTARRRLNQLRRGACMLFQSEPVVRVIQKLEAQVEIGRMTVRTDRKIHADLGMKQNILMMILSYNPLWLRIGLETIYGELLPIEDNSDVIGLSRFIVTRLLGNPDIAEQYSHPTVPGLFGPGYELTLAKFTLKKFLLLVFFLDKAKLTRLIDHNPCLFCKDAQYKSSRDLLLEFSRHYLKGEGDITRHLNYIGFSVTHVQKAIDEFDYAVLNLAKDLRDGIRLVRVTELLTKNWLLSHELRCPAISRLQKVHNVQVALDALTSSAESSVGGVEAKAIVDGHREKTLQLLWSIIFAFKVETMLDEAQLKEETVFLWNNLKLRQKLDAVKMPAQKKTKRPDVTDVYLRVTS</sequence>
<evidence type="ECO:0000256" key="1">
    <source>
        <dbReference type="ARBA" id="ARBA00004123"/>
    </source>
</evidence>